<accession>W8VP98</accession>
<dbReference type="Proteomes" id="UP000031760">
    <property type="component" value="Chromosome"/>
</dbReference>
<evidence type="ECO:0000313" key="1">
    <source>
        <dbReference type="EMBL" id="BAO54919.1"/>
    </source>
</evidence>
<name>W8VP98_9FLAO</name>
<proteinExistence type="predicted"/>
<dbReference type="EMBL" id="AP014548">
    <property type="protein sequence ID" value="BAO54919.1"/>
    <property type="molecule type" value="Genomic_DNA"/>
</dbReference>
<dbReference type="RefSeq" id="WP_148311330.1">
    <property type="nucleotide sequence ID" value="NZ_AP014548.1"/>
</dbReference>
<protein>
    <submittedName>
        <fullName evidence="1">Uncharacterized protein</fullName>
    </submittedName>
</protein>
<evidence type="ECO:0000313" key="2">
    <source>
        <dbReference type="Proteomes" id="UP000031760"/>
    </source>
</evidence>
<organism evidence="1 2">
    <name type="scientific">Nonlabens marinus S1-08</name>
    <dbReference type="NCBI Taxonomy" id="1454201"/>
    <lineage>
        <taxon>Bacteria</taxon>
        <taxon>Pseudomonadati</taxon>
        <taxon>Bacteroidota</taxon>
        <taxon>Flavobacteriia</taxon>
        <taxon>Flavobacteriales</taxon>
        <taxon>Flavobacteriaceae</taxon>
        <taxon>Nonlabens</taxon>
    </lineage>
</organism>
<keyword evidence="2" id="KW-1185">Reference proteome</keyword>
<sequence>MNPSTKPKKFCFVLMPFTDDFDDIYKFGIKESCAEVGAYCERVDEQLFTESILERVYNQISKADFIIADMTNRNPNVFYEVGYAHALGKRTILLTQNVEDIPFDLKHYPHIIYQNKISKLKEDLIPRLKWFVENSEKEDLSQNVDIEIFIGEKSLANKGTVVTFNEKSIPKLEFTIYNKSFKLFNPGDYRLGIITDQNYKRLRTHNPSLSGIKTTRLPDGRNLHMCRIMDDILYPNSYTSLVAYLEPKTISENTDNESVRTFRYREEQEIIVRVFTPTGTRDFFLNVSPLHDDQKLN</sequence>
<dbReference type="Gene3D" id="3.40.50.450">
    <property type="match status" value="1"/>
</dbReference>
<dbReference type="HOGENOM" id="CLU_936376_0_0_10"/>
<dbReference type="AlphaFoldDB" id="W8VP98"/>
<gene>
    <name evidence="1" type="ORF">NMS_0910</name>
</gene>
<reference evidence="1 2" key="1">
    <citation type="journal article" date="2014" name="Proc. Natl. Acad. Sci. U.S.A.">
        <title>Functional characterization of flavobacteria rhodopsins reveals a unique class of light-driven chloride pump in bacteria.</title>
        <authorList>
            <person name="Yoshizawa S."/>
            <person name="Kumagai Y."/>
            <person name="Kim H."/>
            <person name="Ogura Y."/>
            <person name="Hayashi T."/>
            <person name="Iwasaki W."/>
            <person name="DeLong E.F."/>
            <person name="Kogure K."/>
        </authorList>
    </citation>
    <scope>NUCLEOTIDE SEQUENCE [LARGE SCALE GENOMIC DNA]</scope>
    <source>
        <strain evidence="1 2">S1-08</strain>
    </source>
</reference>
<dbReference type="KEGG" id="nmf:NMS_0910"/>
<dbReference type="OrthoDB" id="9815193at2"/>
<dbReference type="SUPFAM" id="SSF52309">
    <property type="entry name" value="N-(deoxy)ribosyltransferase-like"/>
    <property type="match status" value="1"/>
</dbReference>
<dbReference type="STRING" id="1454201.NMS_0910"/>